<gene>
    <name evidence="4" type="ORF">ABC974_18625</name>
</gene>
<dbReference type="Proteomes" id="UP001419910">
    <property type="component" value="Unassembled WGS sequence"/>
</dbReference>
<dbReference type="RefSeq" id="WP_343892096.1">
    <property type="nucleotide sequence ID" value="NZ_BAAAEH010000050.1"/>
</dbReference>
<evidence type="ECO:0000256" key="2">
    <source>
        <dbReference type="ARBA" id="ARBA00022679"/>
    </source>
</evidence>
<sequence length="179" mass="19521">MSDEIDVRFERLTAAHDRSAFACEQPSLTDYLLKFAGENERSDIAACFVAVAPGSPSILGYYTISAHAVLVNELSPEQKKGLPTYDRIPAFLIGRLARDATMRGKGLGELLLLDAMARLCLIEAAARLIVVDPIDGQVRAFYGRFGFSPLERTTERLYLPIKVAHRAVGAASPKALPQS</sequence>
<dbReference type="SUPFAM" id="SSF55729">
    <property type="entry name" value="Acyl-CoA N-acyltransferases (Nat)"/>
    <property type="match status" value="1"/>
</dbReference>
<evidence type="ECO:0000313" key="4">
    <source>
        <dbReference type="EMBL" id="MEN2791653.1"/>
    </source>
</evidence>
<keyword evidence="1" id="KW-1277">Toxin-antitoxin system</keyword>
<keyword evidence="3" id="KW-0012">Acyltransferase</keyword>
<dbReference type="EMBL" id="JBDIME010000019">
    <property type="protein sequence ID" value="MEN2791653.1"/>
    <property type="molecule type" value="Genomic_DNA"/>
</dbReference>
<evidence type="ECO:0000313" key="5">
    <source>
        <dbReference type="Proteomes" id="UP001419910"/>
    </source>
</evidence>
<dbReference type="PANTHER" id="PTHR36449">
    <property type="entry name" value="ACETYLTRANSFERASE-RELATED"/>
    <property type="match status" value="1"/>
</dbReference>
<evidence type="ECO:0000256" key="3">
    <source>
        <dbReference type="ARBA" id="ARBA00023315"/>
    </source>
</evidence>
<dbReference type="Gene3D" id="3.40.630.30">
    <property type="match status" value="1"/>
</dbReference>
<name>A0ABU9Y791_9SPHN</name>
<keyword evidence="5" id="KW-1185">Reference proteome</keyword>
<comment type="caution">
    <text evidence="4">The sequence shown here is derived from an EMBL/GenBank/DDBJ whole genome shotgun (WGS) entry which is preliminary data.</text>
</comment>
<evidence type="ECO:0000256" key="1">
    <source>
        <dbReference type="ARBA" id="ARBA00022649"/>
    </source>
</evidence>
<evidence type="ECO:0008006" key="6">
    <source>
        <dbReference type="Google" id="ProtNLM"/>
    </source>
</evidence>
<dbReference type="PANTHER" id="PTHR36449:SF1">
    <property type="entry name" value="ACETYLTRANSFERASE"/>
    <property type="match status" value="1"/>
</dbReference>
<keyword evidence="2" id="KW-0808">Transferase</keyword>
<protein>
    <recommendedName>
        <fullName evidence="6">GNAT family N-acetyltransferase</fullName>
    </recommendedName>
</protein>
<reference evidence="4 5" key="1">
    <citation type="submission" date="2024-05" db="EMBL/GenBank/DDBJ databases">
        <authorList>
            <person name="Liu Q."/>
            <person name="Xin Y.-H."/>
        </authorList>
    </citation>
    <scope>NUCLEOTIDE SEQUENCE [LARGE SCALE GENOMIC DNA]</scope>
    <source>
        <strain evidence="4 5">CGMCC 1.10181</strain>
    </source>
</reference>
<dbReference type="InterPro" id="IPR016181">
    <property type="entry name" value="Acyl_CoA_acyltransferase"/>
</dbReference>
<proteinExistence type="predicted"/>
<accession>A0ABU9Y791</accession>
<organism evidence="4 5">
    <name type="scientific">Sphingomonas oligophenolica</name>
    <dbReference type="NCBI Taxonomy" id="301154"/>
    <lineage>
        <taxon>Bacteria</taxon>
        <taxon>Pseudomonadati</taxon>
        <taxon>Pseudomonadota</taxon>
        <taxon>Alphaproteobacteria</taxon>
        <taxon>Sphingomonadales</taxon>
        <taxon>Sphingomonadaceae</taxon>
        <taxon>Sphingomonas</taxon>
    </lineage>
</organism>